<accession>A0AAV9PKX1</accession>
<evidence type="ECO:0000259" key="20">
    <source>
        <dbReference type="PROSITE" id="PS50234"/>
    </source>
</evidence>
<dbReference type="FunFam" id="2.40.290.10:FF:000008">
    <property type="entry name" value="ATP-dependent DNA helicase II subunit 2"/>
    <property type="match status" value="1"/>
</dbReference>
<reference evidence="21 22" key="1">
    <citation type="submission" date="2023-08" db="EMBL/GenBank/DDBJ databases">
        <title>Black Yeasts Isolated from many extreme environments.</title>
        <authorList>
            <person name="Coleine C."/>
            <person name="Stajich J.E."/>
            <person name="Selbmann L."/>
        </authorList>
    </citation>
    <scope>NUCLEOTIDE SEQUENCE [LARGE SCALE GENOMIC DNA]</scope>
    <source>
        <strain evidence="21 22">CCFEE 5935</strain>
    </source>
</reference>
<dbReference type="InterPro" id="IPR002035">
    <property type="entry name" value="VWF_A"/>
</dbReference>
<dbReference type="PROSITE" id="PS50234">
    <property type="entry name" value="VWFA"/>
    <property type="match status" value="1"/>
</dbReference>
<proteinExistence type="inferred from homology"/>
<keyword evidence="16 19" id="KW-0539">Nucleus</keyword>
<dbReference type="GO" id="GO:0043564">
    <property type="term" value="C:Ku70:Ku80 complex"/>
    <property type="evidence" value="ECO:0007669"/>
    <property type="project" value="InterPro"/>
</dbReference>
<evidence type="ECO:0000256" key="12">
    <source>
        <dbReference type="ARBA" id="ARBA00022895"/>
    </source>
</evidence>
<dbReference type="GO" id="GO:0003678">
    <property type="term" value="F:DNA helicase activity"/>
    <property type="evidence" value="ECO:0007669"/>
    <property type="project" value="UniProtKB-EC"/>
</dbReference>
<dbReference type="PANTHER" id="PTHR12604">
    <property type="entry name" value="KU AUTOANTIGEN DNA HELICASE"/>
    <property type="match status" value="1"/>
</dbReference>
<dbReference type="Gene3D" id="1.10.1600.10">
    <property type="match status" value="1"/>
</dbReference>
<dbReference type="Pfam" id="PF03731">
    <property type="entry name" value="Ku_N"/>
    <property type="match status" value="1"/>
</dbReference>
<dbReference type="RefSeq" id="XP_064662581.1">
    <property type="nucleotide sequence ID" value="XM_064799826.1"/>
</dbReference>
<dbReference type="EMBL" id="JAVRRT010000003">
    <property type="protein sequence ID" value="KAK5173886.1"/>
    <property type="molecule type" value="Genomic_DNA"/>
</dbReference>
<evidence type="ECO:0000256" key="2">
    <source>
        <dbReference type="ARBA" id="ARBA00004574"/>
    </source>
</evidence>
<dbReference type="InterPro" id="IPR006164">
    <property type="entry name" value="DNA_bd_Ku70/Ku80"/>
</dbReference>
<comment type="subcellular location">
    <subcellularLocation>
        <location evidence="2">Chromosome</location>
        <location evidence="2">Telomere</location>
    </subcellularLocation>
    <subcellularLocation>
        <location evidence="1 19">Nucleus</location>
    </subcellularLocation>
</comment>
<dbReference type="InterPro" id="IPR016194">
    <property type="entry name" value="SPOC-like_C_dom_sf"/>
</dbReference>
<comment type="function">
    <text evidence="17">Single-stranded DNA-dependent ATP-dependent helicase. Involved in non-homologous end joining (NHEJ) DNA double strand break repair. DNA-binding is sequence-independent but has a high affinity to nicks in double-stranded DNA and to the ends of duplex DNA. Binds to naturally occurring chromosomal ends, and therefore provides chromosomal end protection. Required also for telomere recombination to repair telomeric ends in the absence of telomerase. KU70, of the KU70/KU80 heterodimer, binds to the stem loop of TLC1, the RNA component of telomerase. Involved in telomere maintenance. Interacts with telomeric repeats and subtelomeric sequences thereby controlling telomere length and protecting against subtelomeric rearrangement. Maintains telomeric chromatin, which is involved in silencing the expression of genes located at the telomere. Required for mating-type switching.</text>
</comment>
<protein>
    <recommendedName>
        <fullName evidence="5 19">ATP-dependent DNA helicase II subunit 2</fullName>
        <ecNumber evidence="4 19">3.6.4.12</ecNumber>
    </recommendedName>
</protein>
<evidence type="ECO:0000256" key="9">
    <source>
        <dbReference type="ARBA" id="ARBA00022801"/>
    </source>
</evidence>
<sequence length="730" mass="80776">MAGKEATVYIVDCGLTMGERSHGRKETNLEWALEYVWDRITSTVATGRKTALAGVVGLRTDGTSNAMEDSEGYEHISVLQELGQVLMPHIRTLAQNLVVSSTNAGDAISALAIAVGMIVKQCKKLQYARKIVLITDARGNIDAEDLSQIVSKMNADNMELVVLGVDFDDPEYGFKEEDKDSTKADNEEILRALCNDCATATFGTLAQAIDELGVPRVRSTKPVPSYKGSLTLGNPAEYETALTIAVERYPKVMQAKPPTASKFVMRGDMAATQPTQASSTLPNGEAGANDGLAGVKQARTYQVVDENAAGGKKDVEYDELSKGYEYGRTAVHISESDQNVTNYETTASFDIVGFVDKNKYERYLDIDRSNLIVGAKHEDKTTMALSSLIHSLYELESYAVARLVAKDNKGPRLQLLAPHIEPDFECLYDIELPFAEDVRSYRFPPLDRVVTVSGKTLSVHRNLPSDELQDAMSSLVDSMDLSTFGKDDEGNEAEYAPLDETYSPMLHRINQVTKHRAVHQNDDPPEPYEILTRYAHPPAELVKQSHKQLDRAIKAADVKKVPPKARGKRFGRKGREEKPLSDLDVGALLATDPKRNTKRIDPKNAIPEFKQFLSTGADDLAAVQDAVKQLKNIIFDWIKHSFGDSGYGKAVEAIRVMREEMNDLDRPAMYNDVMQELKQKLAKEELGGDGREMWFLIRKNRLGLIAQAESSESEITEGDANDFMNGKLHS</sequence>
<dbReference type="SUPFAM" id="SSF53300">
    <property type="entry name" value="vWA-like"/>
    <property type="match status" value="1"/>
</dbReference>
<dbReference type="Proteomes" id="UP001337655">
    <property type="component" value="Unassembled WGS sequence"/>
</dbReference>
<evidence type="ECO:0000313" key="21">
    <source>
        <dbReference type="EMBL" id="KAK5173886.1"/>
    </source>
</evidence>
<dbReference type="GO" id="GO:0016787">
    <property type="term" value="F:hydrolase activity"/>
    <property type="evidence" value="ECO:0007669"/>
    <property type="project" value="UniProtKB-KW"/>
</dbReference>
<evidence type="ECO:0000256" key="8">
    <source>
        <dbReference type="ARBA" id="ARBA00022763"/>
    </source>
</evidence>
<evidence type="ECO:0000256" key="10">
    <source>
        <dbReference type="ARBA" id="ARBA00022806"/>
    </source>
</evidence>
<evidence type="ECO:0000256" key="5">
    <source>
        <dbReference type="ARBA" id="ARBA00021792"/>
    </source>
</evidence>
<evidence type="ECO:0000256" key="11">
    <source>
        <dbReference type="ARBA" id="ARBA00022840"/>
    </source>
</evidence>
<keyword evidence="10 19" id="KW-0347">Helicase</keyword>
<keyword evidence="14 19" id="KW-0233">DNA recombination</keyword>
<dbReference type="GO" id="GO:0005524">
    <property type="term" value="F:ATP binding"/>
    <property type="evidence" value="ECO:0007669"/>
    <property type="project" value="UniProtKB-UniRule"/>
</dbReference>
<evidence type="ECO:0000256" key="19">
    <source>
        <dbReference type="PIRNR" id="PIRNR016570"/>
    </source>
</evidence>
<keyword evidence="8 19" id="KW-0227">DNA damage</keyword>
<dbReference type="InterPro" id="IPR036494">
    <property type="entry name" value="Ku_C_sf"/>
</dbReference>
<evidence type="ECO:0000256" key="7">
    <source>
        <dbReference type="ARBA" id="ARBA00022741"/>
    </source>
</evidence>
<keyword evidence="9 19" id="KW-0378">Hydrolase</keyword>
<evidence type="ECO:0000256" key="1">
    <source>
        <dbReference type="ARBA" id="ARBA00004123"/>
    </source>
</evidence>
<evidence type="ECO:0000256" key="3">
    <source>
        <dbReference type="ARBA" id="ARBA00007726"/>
    </source>
</evidence>
<dbReference type="GO" id="GO:0003690">
    <property type="term" value="F:double-stranded DNA binding"/>
    <property type="evidence" value="ECO:0007669"/>
    <property type="project" value="TreeGrafter"/>
</dbReference>
<dbReference type="InterPro" id="IPR014893">
    <property type="entry name" value="Ku_PK_bind"/>
</dbReference>
<comment type="catalytic activity">
    <reaction evidence="18 19">
        <text>ATP + H2O = ADP + phosphate + H(+)</text>
        <dbReference type="Rhea" id="RHEA:13065"/>
        <dbReference type="ChEBI" id="CHEBI:15377"/>
        <dbReference type="ChEBI" id="CHEBI:15378"/>
        <dbReference type="ChEBI" id="CHEBI:30616"/>
        <dbReference type="ChEBI" id="CHEBI:43474"/>
        <dbReference type="ChEBI" id="CHEBI:456216"/>
        <dbReference type="EC" id="3.6.4.12"/>
    </reaction>
</comment>
<dbReference type="InterPro" id="IPR024193">
    <property type="entry name" value="Ku80"/>
</dbReference>
<dbReference type="PANTHER" id="PTHR12604:SF4">
    <property type="entry name" value="X-RAY REPAIR CROSS-COMPLEMENTING PROTEIN 5"/>
    <property type="match status" value="1"/>
</dbReference>
<name>A0AAV9PKX1_9PEZI</name>
<keyword evidence="13 19" id="KW-0238">DNA-binding</keyword>
<dbReference type="EC" id="3.6.4.12" evidence="4 19"/>
<evidence type="ECO:0000313" key="22">
    <source>
        <dbReference type="Proteomes" id="UP001337655"/>
    </source>
</evidence>
<dbReference type="SUPFAM" id="SSF100939">
    <property type="entry name" value="SPOC domain-like"/>
    <property type="match status" value="1"/>
</dbReference>
<dbReference type="Gene3D" id="3.40.50.410">
    <property type="entry name" value="von Willebrand factor, type A domain"/>
    <property type="match status" value="1"/>
</dbReference>
<dbReference type="SUPFAM" id="SSF101420">
    <property type="entry name" value="C-terminal domain of Ku80"/>
    <property type="match status" value="1"/>
</dbReference>
<dbReference type="GeneID" id="89923914"/>
<feature type="domain" description="VWFA" evidence="20">
    <location>
        <begin position="6"/>
        <end position="212"/>
    </location>
</feature>
<dbReference type="SMART" id="SM00559">
    <property type="entry name" value="Ku78"/>
    <property type="match status" value="1"/>
</dbReference>
<evidence type="ECO:0000256" key="15">
    <source>
        <dbReference type="ARBA" id="ARBA00023204"/>
    </source>
</evidence>
<keyword evidence="12" id="KW-0779">Telomere</keyword>
<dbReference type="InterPro" id="IPR005161">
    <property type="entry name" value="Ku_N"/>
</dbReference>
<dbReference type="AlphaFoldDB" id="A0AAV9PKX1"/>
<dbReference type="Pfam" id="PF08785">
    <property type="entry name" value="Ku_PK_bind"/>
    <property type="match status" value="1"/>
</dbReference>
<keyword evidence="15 19" id="KW-0234">DNA repair</keyword>
<evidence type="ECO:0000256" key="16">
    <source>
        <dbReference type="ARBA" id="ARBA00023242"/>
    </source>
</evidence>
<comment type="similarity">
    <text evidence="3 19">Belongs to the ku80 family.</text>
</comment>
<evidence type="ECO:0000256" key="18">
    <source>
        <dbReference type="ARBA" id="ARBA00047995"/>
    </source>
</evidence>
<dbReference type="FunFam" id="3.40.50.410:FF:000073">
    <property type="entry name" value="ATP-dependent DNA helicase II subunit 2"/>
    <property type="match status" value="1"/>
</dbReference>
<dbReference type="GO" id="GO:0003684">
    <property type="term" value="F:damaged DNA binding"/>
    <property type="evidence" value="ECO:0007669"/>
    <property type="project" value="InterPro"/>
</dbReference>
<dbReference type="GO" id="GO:0000723">
    <property type="term" value="P:telomere maintenance"/>
    <property type="evidence" value="ECO:0007669"/>
    <property type="project" value="InterPro"/>
</dbReference>
<dbReference type="CDD" id="cd00873">
    <property type="entry name" value="KU80"/>
    <property type="match status" value="1"/>
</dbReference>
<dbReference type="Gene3D" id="2.40.290.10">
    <property type="match status" value="1"/>
</dbReference>
<dbReference type="GO" id="GO:0006310">
    <property type="term" value="P:DNA recombination"/>
    <property type="evidence" value="ECO:0007669"/>
    <property type="project" value="UniProtKB-KW"/>
</dbReference>
<dbReference type="GO" id="GO:0042162">
    <property type="term" value="F:telomeric DNA binding"/>
    <property type="evidence" value="ECO:0007669"/>
    <property type="project" value="InterPro"/>
</dbReference>
<dbReference type="Gene3D" id="1.25.40.240">
    <property type="entry name" value="Ku, C-terminal domain"/>
    <property type="match status" value="1"/>
</dbReference>
<keyword evidence="6" id="KW-0158">Chromosome</keyword>
<dbReference type="PIRSF" id="PIRSF016570">
    <property type="entry name" value="Ku80"/>
    <property type="match status" value="1"/>
</dbReference>
<organism evidence="21 22">
    <name type="scientific">Saxophila tyrrhenica</name>
    <dbReference type="NCBI Taxonomy" id="1690608"/>
    <lineage>
        <taxon>Eukaryota</taxon>
        <taxon>Fungi</taxon>
        <taxon>Dikarya</taxon>
        <taxon>Ascomycota</taxon>
        <taxon>Pezizomycotina</taxon>
        <taxon>Dothideomycetes</taxon>
        <taxon>Dothideomycetidae</taxon>
        <taxon>Mycosphaerellales</taxon>
        <taxon>Extremaceae</taxon>
        <taxon>Saxophila</taxon>
    </lineage>
</organism>
<keyword evidence="7 19" id="KW-0547">Nucleotide-binding</keyword>
<keyword evidence="22" id="KW-1185">Reference proteome</keyword>
<gene>
    <name evidence="21" type="primary">YKU80</name>
    <name evidence="21" type="ORF">LTR77_002567</name>
</gene>
<dbReference type="FunFam" id="1.10.1600.10:FF:000002">
    <property type="entry name" value="X-ray repair cross-complementing protein 5"/>
    <property type="match status" value="1"/>
</dbReference>
<evidence type="ECO:0000256" key="13">
    <source>
        <dbReference type="ARBA" id="ARBA00023125"/>
    </source>
</evidence>
<evidence type="ECO:0000256" key="6">
    <source>
        <dbReference type="ARBA" id="ARBA00022454"/>
    </source>
</evidence>
<dbReference type="GO" id="GO:0006303">
    <property type="term" value="P:double-strand break repair via nonhomologous end joining"/>
    <property type="evidence" value="ECO:0007669"/>
    <property type="project" value="InterPro"/>
</dbReference>
<dbReference type="GO" id="GO:0000781">
    <property type="term" value="C:chromosome, telomeric region"/>
    <property type="evidence" value="ECO:0007669"/>
    <property type="project" value="UniProtKB-SubCell"/>
</dbReference>
<dbReference type="Pfam" id="PF02735">
    <property type="entry name" value="Ku"/>
    <property type="match status" value="1"/>
</dbReference>
<dbReference type="InterPro" id="IPR036465">
    <property type="entry name" value="vWFA_dom_sf"/>
</dbReference>
<evidence type="ECO:0000256" key="17">
    <source>
        <dbReference type="ARBA" id="ARBA00024890"/>
    </source>
</evidence>
<evidence type="ECO:0000256" key="4">
    <source>
        <dbReference type="ARBA" id="ARBA00012551"/>
    </source>
</evidence>
<keyword evidence="11 19" id="KW-0067">ATP-binding</keyword>
<comment type="caution">
    <text evidence="21">The sequence shown here is derived from an EMBL/GenBank/DDBJ whole genome shotgun (WGS) entry which is preliminary data.</text>
</comment>
<evidence type="ECO:0000256" key="14">
    <source>
        <dbReference type="ARBA" id="ARBA00023172"/>
    </source>
</evidence>